<evidence type="ECO:0000313" key="6">
    <source>
        <dbReference type="EMBL" id="CAL5227834.1"/>
    </source>
</evidence>
<feature type="compositionally biased region" description="Polar residues" evidence="3">
    <location>
        <begin position="597"/>
        <end position="625"/>
    </location>
</feature>
<evidence type="ECO:0000313" key="7">
    <source>
        <dbReference type="Proteomes" id="UP001497392"/>
    </source>
</evidence>
<dbReference type="SMART" id="SM00545">
    <property type="entry name" value="JmjN"/>
    <property type="match status" value="1"/>
</dbReference>
<dbReference type="PROSITE" id="PS51183">
    <property type="entry name" value="JMJN"/>
    <property type="match status" value="1"/>
</dbReference>
<dbReference type="InterPro" id="IPR003347">
    <property type="entry name" value="JmjC_dom"/>
</dbReference>
<dbReference type="PROSITE" id="PS51184">
    <property type="entry name" value="JMJC"/>
    <property type="match status" value="1"/>
</dbReference>
<accession>A0ABP1G6F4</accession>
<evidence type="ECO:0000256" key="3">
    <source>
        <dbReference type="SAM" id="MobiDB-lite"/>
    </source>
</evidence>
<dbReference type="Proteomes" id="UP001497392">
    <property type="component" value="Unassembled WGS sequence"/>
</dbReference>
<feature type="region of interest" description="Disordered" evidence="3">
    <location>
        <begin position="742"/>
        <end position="831"/>
    </location>
</feature>
<dbReference type="EMBL" id="CAXHTA020000017">
    <property type="protein sequence ID" value="CAL5227834.1"/>
    <property type="molecule type" value="Genomic_DNA"/>
</dbReference>
<feature type="domain" description="JmjC" evidence="5">
    <location>
        <begin position="158"/>
        <end position="340"/>
    </location>
</feature>
<dbReference type="Gene3D" id="2.60.120.650">
    <property type="entry name" value="Cupin"/>
    <property type="match status" value="1"/>
</dbReference>
<feature type="region of interest" description="Disordered" evidence="3">
    <location>
        <begin position="589"/>
        <end position="625"/>
    </location>
</feature>
<feature type="compositionally biased region" description="Low complexity" evidence="3">
    <location>
        <begin position="789"/>
        <end position="811"/>
    </location>
</feature>
<reference evidence="6 7" key="1">
    <citation type="submission" date="2024-06" db="EMBL/GenBank/DDBJ databases">
        <authorList>
            <person name="Kraege A."/>
            <person name="Thomma B."/>
        </authorList>
    </citation>
    <scope>NUCLEOTIDE SEQUENCE [LARGE SCALE GENOMIC DNA]</scope>
</reference>
<protein>
    <submittedName>
        <fullName evidence="6">G10863 protein</fullName>
    </submittedName>
</protein>
<dbReference type="PANTHER" id="PTHR10694">
    <property type="entry name" value="LYSINE-SPECIFIC DEMETHYLASE"/>
    <property type="match status" value="1"/>
</dbReference>
<keyword evidence="7" id="KW-1185">Reference proteome</keyword>
<feature type="compositionally biased region" description="Basic residues" evidence="3">
    <location>
        <begin position="759"/>
        <end position="775"/>
    </location>
</feature>
<feature type="region of interest" description="Disordered" evidence="3">
    <location>
        <begin position="644"/>
        <end position="686"/>
    </location>
</feature>
<organism evidence="6 7">
    <name type="scientific">Coccomyxa viridis</name>
    <dbReference type="NCBI Taxonomy" id="1274662"/>
    <lineage>
        <taxon>Eukaryota</taxon>
        <taxon>Viridiplantae</taxon>
        <taxon>Chlorophyta</taxon>
        <taxon>core chlorophytes</taxon>
        <taxon>Trebouxiophyceae</taxon>
        <taxon>Trebouxiophyceae incertae sedis</taxon>
        <taxon>Coccomyxaceae</taxon>
        <taxon>Coccomyxa</taxon>
    </lineage>
</organism>
<dbReference type="PANTHER" id="PTHR10694:SF33">
    <property type="entry name" value="LYSINE-SPECIFIC DEMETHYLASE 5"/>
    <property type="match status" value="1"/>
</dbReference>
<gene>
    <name evidence="6" type="primary">g10863</name>
    <name evidence="6" type="ORF">VP750_LOCUS9740</name>
</gene>
<sequence length="1066" mass="115923">MGRTADAPIFHPTQEEWENPMAFIRSIRPRAELHGICKIIPPTTSTVPASRVIRGPNDETLQFHVRHQPLAAQPTASLDYMRFETSAEPFDMKRFCDLAYRKEIKLLGAVGGLGDLSAEAAYWTRRRNSDKENFGLCHIEYGNDVEGTAFCDRESDDPLGRSPWNMRVLPKVPGSTLQLLDTDVPGVSTPMLYIGMISATFAWHVEDHYLYSINYQHQGAAKTWYGVASRDADKFEKACEKDIFAEALAEAKANGEIRESDSASKVHSVLLEKTTMFSPEALVNAGVPVSRAVQRPGEFVVTFPRAYHAGFSHGFSIGEAVNFATGDWFLFGAECCERYRRVGRMPIVPHELLICRAAAELDEALEREALPKCMDEADARALAGVFVDMVRQQHAQRRLLVKQGAQQLWKEADQLTDCCRCKRLSYITVAIDNQVSSDIQETMCLDCAVAHSQSRHSHGGHFLKILCSRNIRALERRAKYLEEHSLLKGRTAEWLKMREGRGMEERKLYGPSPGVLPLPLPTEPFQWRRLPDIQDPIPIIHPIKFPVLPASGAPAPDSDLGLSTVASFGRGYPPLIPVKQRCGSISADLLESPPCRPSQSRWQPQSAPAQSMPAWQSPAQPNVVTSGWQQGSLAQDSIAEPALSQREPAVPQPGPSARSSPQPGQFGRPGSPAEPTYAAAHAAQQQQQPLPAFMEEDVPLPAPMDIQIQQNAAPRPAAQQKQMKGATQSWIPLTRIYPAQFDDAVPEPDTPPEAEAPRAKQHAAHKSAAGPKRKHEGLNEGKGHKKPKVVLQPAAAPAKAPQAAGPSSKAKVVLQPGAAPARAPQVAGPSSKAKLAEEGEVLGQEGVMHYRAVYHLADSPGGPMLDLKDLAKATGLKGRFSSKVSVRDMARKLWVLGRQAALAKGVPPCAICDAPQAHRCSGASAVADRFLLGLPHIQALYLLSSEKEREMLEAFCGDLWSVKEMQALDGTPVKQEAGPSKGSGDRVHKLRLVLPNPSASGQPLGTDLSFWRPSAATAVAMAQEADGALGKAFFNVMAQNPGTACVPEPFAMAPHMPAPRGLGIQA</sequence>
<dbReference type="SMART" id="SM00558">
    <property type="entry name" value="JmjC"/>
    <property type="match status" value="1"/>
</dbReference>
<dbReference type="InterPro" id="IPR003349">
    <property type="entry name" value="JmjN"/>
</dbReference>
<comment type="caution">
    <text evidence="6">The sequence shown here is derived from an EMBL/GenBank/DDBJ whole genome shotgun (WGS) entry which is preliminary data.</text>
</comment>
<dbReference type="SUPFAM" id="SSF51197">
    <property type="entry name" value="Clavaminate synthase-like"/>
    <property type="match status" value="1"/>
</dbReference>
<keyword evidence="2" id="KW-0408">Iron</keyword>
<keyword evidence="1" id="KW-0479">Metal-binding</keyword>
<evidence type="ECO:0000259" key="4">
    <source>
        <dbReference type="PROSITE" id="PS51183"/>
    </source>
</evidence>
<evidence type="ECO:0000256" key="1">
    <source>
        <dbReference type="ARBA" id="ARBA00022723"/>
    </source>
</evidence>
<name>A0ABP1G6F4_9CHLO</name>
<dbReference type="Pfam" id="PF02373">
    <property type="entry name" value="JmjC"/>
    <property type="match status" value="1"/>
</dbReference>
<feature type="domain" description="JmjN" evidence="4">
    <location>
        <begin position="7"/>
        <end position="48"/>
    </location>
</feature>
<evidence type="ECO:0000256" key="2">
    <source>
        <dbReference type="ARBA" id="ARBA00023004"/>
    </source>
</evidence>
<evidence type="ECO:0000259" key="5">
    <source>
        <dbReference type="PROSITE" id="PS51184"/>
    </source>
</evidence>
<proteinExistence type="predicted"/>
<dbReference type="Pfam" id="PF02375">
    <property type="entry name" value="JmjN"/>
    <property type="match status" value="1"/>
</dbReference>